<reference evidence="2" key="1">
    <citation type="submission" date="2022-11" db="UniProtKB">
        <authorList>
            <consortium name="WormBaseParasite"/>
        </authorList>
    </citation>
    <scope>IDENTIFICATION</scope>
</reference>
<name>A0A914GTQ8_GLORO</name>
<evidence type="ECO:0000313" key="2">
    <source>
        <dbReference type="WBParaSite" id="Gr19_v10_g11172.t1"/>
    </source>
</evidence>
<evidence type="ECO:0000313" key="1">
    <source>
        <dbReference type="Proteomes" id="UP000887572"/>
    </source>
</evidence>
<keyword evidence="1" id="KW-1185">Reference proteome</keyword>
<sequence length="237" mass="27623">MFHFGQSLVRKWKDLGLEELYGRVDAARHTLRGILSLPLIPPEHVRRAFYLLVDQSPDGLQSFMAYFCRVYVEGRGIDPFQQFWQKSTTQLNLGFLRRQCPVSQQQWRFWNVHRQPASVVARTNNALESSHLHFTRDLNNHPALSDFLRAVSDDADKQHDIYRSARLRRNSQHRHKHFVLQEQAIMATLQDAEYGTDIDLLQVVTLLGLQIKGYLVGLHAQRRESEFDEGSTIEQNE</sequence>
<dbReference type="AlphaFoldDB" id="A0A914GTQ8"/>
<dbReference type="Proteomes" id="UP000887572">
    <property type="component" value="Unplaced"/>
</dbReference>
<organism evidence="1 2">
    <name type="scientific">Globodera rostochiensis</name>
    <name type="common">Golden nematode worm</name>
    <name type="synonym">Heterodera rostochiensis</name>
    <dbReference type="NCBI Taxonomy" id="31243"/>
    <lineage>
        <taxon>Eukaryota</taxon>
        <taxon>Metazoa</taxon>
        <taxon>Ecdysozoa</taxon>
        <taxon>Nematoda</taxon>
        <taxon>Chromadorea</taxon>
        <taxon>Rhabditida</taxon>
        <taxon>Tylenchina</taxon>
        <taxon>Tylenchomorpha</taxon>
        <taxon>Tylenchoidea</taxon>
        <taxon>Heteroderidae</taxon>
        <taxon>Heteroderinae</taxon>
        <taxon>Globodera</taxon>
    </lineage>
</organism>
<dbReference type="WBParaSite" id="Gr19_v10_g11172.t1">
    <property type="protein sequence ID" value="Gr19_v10_g11172.t1"/>
    <property type="gene ID" value="Gr19_v10_g11172"/>
</dbReference>
<accession>A0A914GTQ8</accession>
<proteinExistence type="predicted"/>
<protein>
    <submittedName>
        <fullName evidence="2">MULE transposase domain-containing protein</fullName>
    </submittedName>
</protein>